<dbReference type="GO" id="GO:0051607">
    <property type="term" value="P:defense response to virus"/>
    <property type="evidence" value="ECO:0007669"/>
    <property type="project" value="UniProtKB-KW"/>
</dbReference>
<evidence type="ECO:0000256" key="1">
    <source>
        <dbReference type="ARBA" id="ARBA00005772"/>
    </source>
</evidence>
<organism evidence="5">
    <name type="scientific">uncultured Desulfobacteraceae bacterium</name>
    <dbReference type="NCBI Taxonomy" id="218296"/>
    <lineage>
        <taxon>Bacteria</taxon>
        <taxon>Pseudomonadati</taxon>
        <taxon>Thermodesulfobacteriota</taxon>
        <taxon>Desulfobacteria</taxon>
        <taxon>Desulfobacterales</taxon>
        <taxon>Desulfobacteraceae</taxon>
        <taxon>environmental samples</taxon>
    </lineage>
</organism>
<evidence type="ECO:0000256" key="4">
    <source>
        <dbReference type="ARBA" id="ARBA00023118"/>
    </source>
</evidence>
<gene>
    <name evidence="5" type="ORF">EPICR_160033</name>
</gene>
<sequence length="321" mass="36814">MKLEFYEIIIEPLSAFGTPLKGDTLFGQFCWQASYQTELLSSKFEDVIAEYAKKPFIVFSSAFPVFTDPEKVYLLKRPDIPAYMIFQRKSMCRREFREKARKNGRKNWIPVKQDLTVDLKKIDDDPYDDLFRQADQARNSINRITGATGKDHFAPYMTHIRFYRPGIRLVIFALIDTAQTDIERVGRGLEGIGKYGFGKDASTGMGRFRILEKNKLRRHDNKNVKAIYTLAPCVPAGSFFSKEYFKLFVRFGKHGDRLAVSRNPFKKPVMMADEGAVCQLGEDQSVLDQPYIGKAVTHISVAEEKTVAQGYAPYLPVKNWE</sequence>
<comment type="similarity">
    <text evidence="1">Belongs to the CRISPR-associated Csm4 family.</text>
</comment>
<protein>
    <recommendedName>
        <fullName evidence="2">CRISPR system Cms protein Csm4</fullName>
    </recommendedName>
</protein>
<name>A0A484HKG3_9BACT</name>
<evidence type="ECO:0000256" key="3">
    <source>
        <dbReference type="ARBA" id="ARBA00022884"/>
    </source>
</evidence>
<dbReference type="AlphaFoldDB" id="A0A484HKG3"/>
<dbReference type="InterPro" id="IPR005510">
    <property type="entry name" value="Csm4"/>
</dbReference>
<reference evidence="5" key="1">
    <citation type="submission" date="2019-01" db="EMBL/GenBank/DDBJ databases">
        <authorList>
            <consortium name="Genoscope - CEA"/>
            <person name="William W."/>
        </authorList>
    </citation>
    <scope>NUCLEOTIDE SEQUENCE</scope>
    <source>
        <strain evidence="5">CR-1</strain>
    </source>
</reference>
<keyword evidence="4" id="KW-0051">Antiviral defense</keyword>
<keyword evidence="3" id="KW-0694">RNA-binding</keyword>
<dbReference type="GO" id="GO:0003723">
    <property type="term" value="F:RNA binding"/>
    <property type="evidence" value="ECO:0007669"/>
    <property type="project" value="UniProtKB-KW"/>
</dbReference>
<proteinExistence type="inferred from homology"/>
<dbReference type="EMBL" id="CAACVI010000008">
    <property type="protein sequence ID" value="VEN73371.1"/>
    <property type="molecule type" value="Genomic_DNA"/>
</dbReference>
<evidence type="ECO:0000256" key="2">
    <source>
        <dbReference type="ARBA" id="ARBA00016109"/>
    </source>
</evidence>
<accession>A0A484HKG3</accession>
<evidence type="ECO:0000313" key="5">
    <source>
        <dbReference type="EMBL" id="VEN73371.1"/>
    </source>
</evidence>
<dbReference type="NCBIfam" id="TIGR01903">
    <property type="entry name" value="cas5_csm4"/>
    <property type="match status" value="1"/>
</dbReference>